<dbReference type="Pfam" id="PF04299">
    <property type="entry name" value="FMN_bind_2"/>
    <property type="match status" value="1"/>
</dbReference>
<reference evidence="1 2" key="1">
    <citation type="journal article" date="2014" name="BMC Genomics">
        <title>Comparison of environmental and isolate Sulfobacillus genomes reveals diverse carbon, sulfur, nitrogen, and hydrogen metabolisms.</title>
        <authorList>
            <person name="Justice N.B."/>
            <person name="Norman A."/>
            <person name="Brown C.T."/>
            <person name="Singh A."/>
            <person name="Thomas B.C."/>
            <person name="Banfield J.F."/>
        </authorList>
    </citation>
    <scope>NUCLEOTIDE SEQUENCE [LARGE SCALE GENOMIC DNA]</scope>
    <source>
        <strain evidence="1">AMDSBA4</strain>
    </source>
</reference>
<dbReference type="PANTHER" id="PTHR35802">
    <property type="entry name" value="PROTEASE SYNTHASE AND SPORULATION PROTEIN PAI 2"/>
    <property type="match status" value="1"/>
</dbReference>
<dbReference type="AlphaFoldDB" id="A0A2T2XIT1"/>
<dbReference type="PANTHER" id="PTHR35802:SF1">
    <property type="entry name" value="PROTEASE SYNTHASE AND SPORULATION PROTEIN PAI 2"/>
    <property type="match status" value="1"/>
</dbReference>
<name>A0A2T2XIT1_9FIRM</name>
<gene>
    <name evidence="1" type="ORF">C7B46_05710</name>
</gene>
<evidence type="ECO:0000313" key="1">
    <source>
        <dbReference type="EMBL" id="PSR34411.1"/>
    </source>
</evidence>
<dbReference type="SUPFAM" id="SSF50475">
    <property type="entry name" value="FMN-binding split barrel"/>
    <property type="match status" value="1"/>
</dbReference>
<dbReference type="EMBL" id="PXYW01000009">
    <property type="protein sequence ID" value="PSR34411.1"/>
    <property type="molecule type" value="Genomic_DNA"/>
</dbReference>
<evidence type="ECO:0008006" key="3">
    <source>
        <dbReference type="Google" id="ProtNLM"/>
    </source>
</evidence>
<organism evidence="1 2">
    <name type="scientific">Sulfobacillus benefaciens</name>
    <dbReference type="NCBI Taxonomy" id="453960"/>
    <lineage>
        <taxon>Bacteria</taxon>
        <taxon>Bacillati</taxon>
        <taxon>Bacillota</taxon>
        <taxon>Clostridia</taxon>
        <taxon>Eubacteriales</taxon>
        <taxon>Clostridiales Family XVII. Incertae Sedis</taxon>
        <taxon>Sulfobacillus</taxon>
    </lineage>
</organism>
<dbReference type="Proteomes" id="UP000242972">
    <property type="component" value="Unassembled WGS sequence"/>
</dbReference>
<dbReference type="InterPro" id="IPR012349">
    <property type="entry name" value="Split_barrel_FMN-bd"/>
</dbReference>
<comment type="caution">
    <text evidence="1">The sequence shown here is derived from an EMBL/GenBank/DDBJ whole genome shotgun (WGS) entry which is preliminary data.</text>
</comment>
<accession>A0A2T2XIT1</accession>
<proteinExistence type="predicted"/>
<dbReference type="InterPro" id="IPR007396">
    <property type="entry name" value="TR_PAI2-type"/>
</dbReference>
<evidence type="ECO:0000313" key="2">
    <source>
        <dbReference type="Proteomes" id="UP000242972"/>
    </source>
</evidence>
<sequence>MYIPKYFRLDDMEQVIDLITQQPLGILVTYDGTQSIASHIPFEASVTNGTIALTGHVARANPIWQVLQNSPDALVIFQGPHAYISSSWYEDINVPTWNYLAIHLYGKARIITDDEFRSAMKDLLDRYEVSRPQGRPWNALPSDFRESQMKGIVGLKILMTRVEAAAKMSQNRNPHDYQNIISALERSPDYHDRQVGQIMKHLGHKTEGAQSQAPIDVQVHRTLAAELFNLTWDLIEKTDRTAIDDDQMVNAAHASRWHWGMVGTPLNLARGEWQISRVYSLIGRAEPALFHAKKSLALCLDHQLGDFDLGFAYEAMARACAVQGDLAGRDDNIALAKKCAARVGKESDRSWLLKNVDTIQSLSLPQ</sequence>
<protein>
    <recommendedName>
        <fullName evidence="3">FMN-binding negative transcriptional regulator</fullName>
    </recommendedName>
</protein>
<dbReference type="Gene3D" id="2.30.110.10">
    <property type="entry name" value="Electron Transport, Fmn-binding Protein, Chain A"/>
    <property type="match status" value="1"/>
</dbReference>